<keyword evidence="4" id="KW-1185">Reference proteome</keyword>
<gene>
    <name evidence="3" type="primary">ybgC</name>
    <name evidence="3" type="ORF">EYC82_14090</name>
</gene>
<dbReference type="PIRSF" id="PIRSF003230">
    <property type="entry name" value="YbgC"/>
    <property type="match status" value="1"/>
</dbReference>
<dbReference type="CDD" id="cd00586">
    <property type="entry name" value="4HBT"/>
    <property type="match status" value="1"/>
</dbReference>
<organism evidence="3 4">
    <name type="scientific">Candidatus Marimicrobium litorale</name>
    <dbReference type="NCBI Taxonomy" id="2518991"/>
    <lineage>
        <taxon>Bacteria</taxon>
        <taxon>Pseudomonadati</taxon>
        <taxon>Pseudomonadota</taxon>
        <taxon>Gammaproteobacteria</taxon>
        <taxon>Cellvibrionales</taxon>
        <taxon>Halieaceae</taxon>
        <taxon>Marimicrobium</taxon>
    </lineage>
</organism>
<sequence length="129" mass="14847">MHRLRVYIEDTDAGGIVYYVNYLKFMERARTEFMRGHGYGKTHIFNQDLMFVVQSVAVNYCLAAQLDDELEASARIVSLRGARIVFHQSVRRSEEVLAEGEITIACVDRGQRKPRRLPAEMLARLRAVD</sequence>
<dbReference type="Pfam" id="PF13279">
    <property type="entry name" value="4HBT_2"/>
    <property type="match status" value="1"/>
</dbReference>
<proteinExistence type="inferred from homology"/>
<comment type="caution">
    <text evidence="3">The sequence shown here is derived from an EMBL/GenBank/DDBJ whole genome shotgun (WGS) entry which is preliminary data.</text>
</comment>
<dbReference type="InterPro" id="IPR006684">
    <property type="entry name" value="YbgC/YbaW"/>
</dbReference>
<dbReference type="EMBL" id="SHNO01000001">
    <property type="protein sequence ID" value="MCX2978493.1"/>
    <property type="molecule type" value="Genomic_DNA"/>
</dbReference>
<evidence type="ECO:0000256" key="1">
    <source>
        <dbReference type="ARBA" id="ARBA00005953"/>
    </source>
</evidence>
<dbReference type="Proteomes" id="UP001143304">
    <property type="component" value="Unassembled WGS sequence"/>
</dbReference>
<evidence type="ECO:0000313" key="4">
    <source>
        <dbReference type="Proteomes" id="UP001143304"/>
    </source>
</evidence>
<dbReference type="NCBIfam" id="TIGR00051">
    <property type="entry name" value="YbgC/FadM family acyl-CoA thioesterase"/>
    <property type="match status" value="1"/>
</dbReference>
<evidence type="ECO:0000256" key="2">
    <source>
        <dbReference type="ARBA" id="ARBA00022801"/>
    </source>
</evidence>
<dbReference type="Gene3D" id="3.10.129.10">
    <property type="entry name" value="Hotdog Thioesterase"/>
    <property type="match status" value="1"/>
</dbReference>
<name>A0ABT3T883_9GAMM</name>
<dbReference type="SUPFAM" id="SSF54637">
    <property type="entry name" value="Thioesterase/thiol ester dehydrase-isomerase"/>
    <property type="match status" value="1"/>
</dbReference>
<protein>
    <submittedName>
        <fullName evidence="3">Tol-pal system-associated acyl-CoA thioesterase</fullName>
    </submittedName>
</protein>
<dbReference type="PANTHER" id="PTHR31793:SF37">
    <property type="entry name" value="ACYL-COA THIOESTER HYDROLASE YBGC"/>
    <property type="match status" value="1"/>
</dbReference>
<reference evidence="3" key="1">
    <citation type="submission" date="2019-02" db="EMBL/GenBank/DDBJ databases">
        <authorList>
            <person name="Li S.-H."/>
        </authorList>
    </citation>
    <scope>NUCLEOTIDE SEQUENCE</scope>
    <source>
        <strain evidence="3">IMCC11814</strain>
    </source>
</reference>
<dbReference type="InterPro" id="IPR014166">
    <property type="entry name" value="Tol-Pal_acyl-CoA_thioesterase"/>
</dbReference>
<keyword evidence="2" id="KW-0378">Hydrolase</keyword>
<dbReference type="InterPro" id="IPR050563">
    <property type="entry name" value="4-hydroxybenzoyl-CoA_TE"/>
</dbReference>
<evidence type="ECO:0000313" key="3">
    <source>
        <dbReference type="EMBL" id="MCX2978493.1"/>
    </source>
</evidence>
<dbReference type="PANTHER" id="PTHR31793">
    <property type="entry name" value="4-HYDROXYBENZOYL-COA THIOESTERASE FAMILY MEMBER"/>
    <property type="match status" value="1"/>
</dbReference>
<dbReference type="NCBIfam" id="TIGR02799">
    <property type="entry name" value="thio_ybgC"/>
    <property type="match status" value="1"/>
</dbReference>
<accession>A0ABT3T883</accession>
<comment type="similarity">
    <text evidence="1">Belongs to the 4-hydroxybenzoyl-CoA thioesterase family.</text>
</comment>
<dbReference type="InterPro" id="IPR029069">
    <property type="entry name" value="HotDog_dom_sf"/>
</dbReference>